<organism evidence="1 2">
    <name type="scientific">Betta splendens</name>
    <name type="common">Siamese fighting fish</name>
    <dbReference type="NCBI Taxonomy" id="158456"/>
    <lineage>
        <taxon>Eukaryota</taxon>
        <taxon>Metazoa</taxon>
        <taxon>Chordata</taxon>
        <taxon>Craniata</taxon>
        <taxon>Vertebrata</taxon>
        <taxon>Euteleostomi</taxon>
        <taxon>Actinopterygii</taxon>
        <taxon>Neopterygii</taxon>
        <taxon>Teleostei</taxon>
        <taxon>Neoteleostei</taxon>
        <taxon>Acanthomorphata</taxon>
        <taxon>Anabantaria</taxon>
        <taxon>Anabantiformes</taxon>
        <taxon>Anabantoidei</taxon>
        <taxon>Osphronemidae</taxon>
        <taxon>Betta</taxon>
    </lineage>
</organism>
<dbReference type="OrthoDB" id="10008580at2759"/>
<dbReference type="GeneID" id="114869265"/>
<protein>
    <submittedName>
        <fullName evidence="2">Mesenteric estrogen-dependent adipogenesis protein-like isoform X1</fullName>
    </submittedName>
</protein>
<gene>
    <name evidence="2" type="primary">LOC114869265</name>
</gene>
<evidence type="ECO:0000313" key="1">
    <source>
        <dbReference type="Proteomes" id="UP000515150"/>
    </source>
</evidence>
<sequence length="201" mass="22657">MVGNNRITVTALEQFLNKPPSGFSVKTLDSGYEVHGDPEKSLVLIDDLELKGRKVVFQNSMGRTLKMHDLWEYTSTRKSLLSKTVYLLASACEGRPAAAAGKAASKPRESQRFVVSVDGDDPFVKWQLERGLDWTIASVRGESYRVDVDLSEALQSWAAKHLPVKPVWRDASFTLKYCSDALFDFPHWLGFSKRKFSLRLT</sequence>
<dbReference type="KEGG" id="bspl:114869265"/>
<proteinExistence type="predicted"/>
<reference evidence="2" key="1">
    <citation type="submission" date="2025-08" db="UniProtKB">
        <authorList>
            <consortium name="RefSeq"/>
        </authorList>
    </citation>
    <scope>IDENTIFICATION</scope>
</reference>
<keyword evidence="1" id="KW-1185">Reference proteome</keyword>
<dbReference type="Proteomes" id="UP000515150">
    <property type="component" value="Chromosome 14"/>
</dbReference>
<dbReference type="AlphaFoldDB" id="A0A6P7P931"/>
<dbReference type="RefSeq" id="XP_029029162.1">
    <property type="nucleotide sequence ID" value="XM_029173329.3"/>
</dbReference>
<evidence type="ECO:0000313" key="2">
    <source>
        <dbReference type="RefSeq" id="XP_029029162.1"/>
    </source>
</evidence>
<dbReference type="InParanoid" id="A0A6P7P931"/>
<accession>A0A6P7P931</accession>
<name>A0A6P7P931_BETSP</name>